<evidence type="ECO:0000313" key="2">
    <source>
        <dbReference type="EMBL" id="SHF68447.1"/>
    </source>
</evidence>
<sequence length="139" mass="15931">MKKGTWRKQHKWLGIGLSFFMLMFCVSGILLNHRSLIKEVNVSRKYLPSRYEFRNWNGGLLRGTLDIGKDLMVDSMRNVDSCRQLLLYGNGGIWLTDSKDFNEGLPEGADYRQIKNVIRLDNGRIFAVSPFGALSLWSA</sequence>
<dbReference type="Proteomes" id="UP000184105">
    <property type="component" value="Unassembled WGS sequence"/>
</dbReference>
<dbReference type="EMBL" id="FQWA01000005">
    <property type="protein sequence ID" value="SHF68447.1"/>
    <property type="molecule type" value="Genomic_DNA"/>
</dbReference>
<evidence type="ECO:0008006" key="4">
    <source>
        <dbReference type="Google" id="ProtNLM"/>
    </source>
</evidence>
<comment type="caution">
    <text evidence="2">The sequence shown here is derived from an EMBL/GenBank/DDBJ whole genome shotgun (WGS) entry which is preliminary data.</text>
</comment>
<feature type="transmembrane region" description="Helical" evidence="1">
    <location>
        <begin position="12"/>
        <end position="31"/>
    </location>
</feature>
<name>A0AAX2F2B6_9BACT</name>
<dbReference type="RefSeq" id="WP_025836971.1">
    <property type="nucleotide sequence ID" value="NZ_BAKP01000003.1"/>
</dbReference>
<proteinExistence type="predicted"/>
<evidence type="ECO:0000256" key="1">
    <source>
        <dbReference type="SAM" id="Phobius"/>
    </source>
</evidence>
<dbReference type="AlphaFoldDB" id="A0AAX2F2B6"/>
<evidence type="ECO:0000313" key="3">
    <source>
        <dbReference type="Proteomes" id="UP000184105"/>
    </source>
</evidence>
<protein>
    <recommendedName>
        <fullName evidence="4">Peptidase</fullName>
    </recommendedName>
</protein>
<keyword evidence="3" id="KW-1185">Reference proteome</keyword>
<keyword evidence="1" id="KW-1133">Transmembrane helix</keyword>
<accession>A0AAX2F2B6</accession>
<keyword evidence="1" id="KW-0812">Transmembrane</keyword>
<organism evidence="2 3">
    <name type="scientific">Prevotella scopos JCM 17725</name>
    <dbReference type="NCBI Taxonomy" id="1236518"/>
    <lineage>
        <taxon>Bacteria</taxon>
        <taxon>Pseudomonadati</taxon>
        <taxon>Bacteroidota</taxon>
        <taxon>Bacteroidia</taxon>
        <taxon>Bacteroidales</taxon>
        <taxon>Prevotellaceae</taxon>
        <taxon>Prevotella</taxon>
    </lineage>
</organism>
<reference evidence="2 3" key="1">
    <citation type="submission" date="2016-11" db="EMBL/GenBank/DDBJ databases">
        <authorList>
            <person name="Varghese N."/>
            <person name="Submissions S."/>
        </authorList>
    </citation>
    <scope>NUCLEOTIDE SEQUENCE [LARGE SCALE GENOMIC DNA]</scope>
    <source>
        <strain evidence="2 3">DSM 22613</strain>
    </source>
</reference>
<gene>
    <name evidence="2" type="ORF">SAMN05444364_10561</name>
</gene>
<keyword evidence="1" id="KW-0472">Membrane</keyword>